<evidence type="ECO:0000256" key="3">
    <source>
        <dbReference type="SAM" id="SignalP"/>
    </source>
</evidence>
<dbReference type="Gene3D" id="3.40.190.10">
    <property type="entry name" value="Periplasmic binding protein-like II"/>
    <property type="match status" value="2"/>
</dbReference>
<dbReference type="STRING" id="1910958.BTM30_00780"/>
<dbReference type="NCBIfam" id="TIGR04553">
    <property type="entry name" value="ABC_peri_selen"/>
    <property type="match status" value="1"/>
</dbReference>
<gene>
    <name evidence="4" type="ORF">C7K08_04135</name>
</gene>
<feature type="chain" id="PRO_5015161009" evidence="3">
    <location>
        <begin position="22"/>
        <end position="304"/>
    </location>
</feature>
<dbReference type="PANTHER" id="PTHR35841">
    <property type="entry name" value="PHOSPHONATES-BINDING PERIPLASMIC PROTEIN"/>
    <property type="match status" value="1"/>
</dbReference>
<comment type="caution">
    <text evidence="4">The sequence shown here is derived from an EMBL/GenBank/DDBJ whole genome shotgun (WGS) entry which is preliminary data.</text>
</comment>
<evidence type="ECO:0000313" key="5">
    <source>
        <dbReference type="Proteomes" id="UP000240206"/>
    </source>
</evidence>
<feature type="signal peptide" evidence="3">
    <location>
        <begin position="1"/>
        <end position="21"/>
    </location>
</feature>
<dbReference type="InterPro" id="IPR030836">
    <property type="entry name" value="ABC_peri_PhnD-like"/>
</dbReference>
<keyword evidence="5" id="KW-1185">Reference proteome</keyword>
<dbReference type="SUPFAM" id="SSF53850">
    <property type="entry name" value="Periplasmic binding protein-like II"/>
    <property type="match status" value="1"/>
</dbReference>
<dbReference type="Pfam" id="PF12974">
    <property type="entry name" value="Phosphonate-bd"/>
    <property type="match status" value="1"/>
</dbReference>
<comment type="similarity">
    <text evidence="1">Belongs to the phosphate/phosphite/phosphonate binding protein family.</text>
</comment>
<name>A0A2P7EG24_9SYNE</name>
<dbReference type="InterPro" id="IPR005770">
    <property type="entry name" value="PhnD"/>
</dbReference>
<evidence type="ECO:0000256" key="1">
    <source>
        <dbReference type="ARBA" id="ARBA00007162"/>
    </source>
</evidence>
<sequence>MFFWLAAAAVGPLTPAMPLQAQQSTPAIAAKKILRISAVPDQNPEKLNRLYGLLAEELEQKLGVPVKYVPLIDYTAAVTGFRNGDLDLVWFGGLTGVQARLQTPGAQVLAQRDVDAAFHSIFIGNVNSVAAIKPIRTFNDLQQLKGKRFTFGSESSTSGRLMPQYFLAKGGVKITDFAGGAPGFSGSHDATIALVQSGAYEVGAVNEQVWQTNLRKGNIDRTKVVALWRTPPYPDYHWVAQGNLNKRFGPGFSSKLQKALIQLRPSNPRQQQILELFGARQFVEAPASQYGQIEAIGRNLGKIR</sequence>
<organism evidence="4 5">
    <name type="scientific">Synechococcus lacustris str. Tous</name>
    <dbReference type="NCBI Taxonomy" id="1910958"/>
    <lineage>
        <taxon>Bacteria</taxon>
        <taxon>Bacillati</taxon>
        <taxon>Cyanobacteriota</taxon>
        <taxon>Cyanophyceae</taxon>
        <taxon>Synechococcales</taxon>
        <taxon>Synechococcaceae</taxon>
        <taxon>Synechococcus</taxon>
    </lineage>
</organism>
<dbReference type="PANTHER" id="PTHR35841:SF1">
    <property type="entry name" value="PHOSPHONATES-BINDING PERIPLASMIC PROTEIN"/>
    <property type="match status" value="1"/>
</dbReference>
<dbReference type="GO" id="GO:0055085">
    <property type="term" value="P:transmembrane transport"/>
    <property type="evidence" value="ECO:0007669"/>
    <property type="project" value="InterPro"/>
</dbReference>
<evidence type="ECO:0000313" key="4">
    <source>
        <dbReference type="EMBL" id="PSI02175.1"/>
    </source>
</evidence>
<accession>A0A2P7EG24</accession>
<dbReference type="NCBIfam" id="TIGR01098">
    <property type="entry name" value="3A0109s03R"/>
    <property type="match status" value="1"/>
</dbReference>
<dbReference type="AlphaFoldDB" id="A0A2P7EG24"/>
<proteinExistence type="inferred from homology"/>
<dbReference type="Proteomes" id="UP000240206">
    <property type="component" value="Unassembled WGS sequence"/>
</dbReference>
<protein>
    <submittedName>
        <fullName evidence="4">Selenate ABC transporter substrate-binding protein</fullName>
    </submittedName>
</protein>
<evidence type="ECO:0000256" key="2">
    <source>
        <dbReference type="ARBA" id="ARBA00022729"/>
    </source>
</evidence>
<reference evidence="5" key="1">
    <citation type="submission" date="2018-03" db="EMBL/GenBank/DDBJ databases">
        <title>Ecological and genomic features of two cosmopolitan and abundant freshwater picocyanobacteria.</title>
        <authorList>
            <person name="Cabello-Yeves P.J."/>
            <person name="Picazo A."/>
            <person name="Camacho A."/>
            <person name="Callieri C."/>
            <person name="Rosselli R."/>
            <person name="Roda-Garcia J."/>
            <person name="Coutinho F.H."/>
            <person name="Rodriguez-Valera F."/>
        </authorList>
    </citation>
    <scope>NUCLEOTIDE SEQUENCE [LARGE SCALE GENOMIC DNA]</scope>
    <source>
        <strain evidence="5">Tous</strain>
    </source>
</reference>
<keyword evidence="2 3" id="KW-0732">Signal</keyword>
<dbReference type="GO" id="GO:0043190">
    <property type="term" value="C:ATP-binding cassette (ABC) transporter complex"/>
    <property type="evidence" value="ECO:0007669"/>
    <property type="project" value="InterPro"/>
</dbReference>
<dbReference type="EMBL" id="PXVC01000011">
    <property type="protein sequence ID" value="PSI02175.1"/>
    <property type="molecule type" value="Genomic_DNA"/>
</dbReference>